<dbReference type="AlphaFoldDB" id="A0A7S9KZ63"/>
<evidence type="ECO:0000313" key="6">
    <source>
        <dbReference type="EMBL" id="QPH39534.1"/>
    </source>
</evidence>
<name>A0A7S9KZ63_9SPHI</name>
<dbReference type="KEGG" id="pex:IZT61_21255"/>
<gene>
    <name evidence="6" type="ORF">IZT61_21255</name>
</gene>
<dbReference type="Pfam" id="PF07681">
    <property type="entry name" value="DoxX"/>
    <property type="match status" value="1"/>
</dbReference>
<accession>A0A7S9KZ63</accession>
<keyword evidence="3 5" id="KW-1133">Transmembrane helix</keyword>
<organism evidence="6 7">
    <name type="scientific">Pedobacter endophyticus</name>
    <dbReference type="NCBI Taxonomy" id="2789740"/>
    <lineage>
        <taxon>Bacteria</taxon>
        <taxon>Pseudomonadati</taxon>
        <taxon>Bacteroidota</taxon>
        <taxon>Sphingobacteriia</taxon>
        <taxon>Sphingobacteriales</taxon>
        <taxon>Sphingobacteriaceae</taxon>
        <taxon>Pedobacter</taxon>
    </lineage>
</organism>
<evidence type="ECO:0000256" key="3">
    <source>
        <dbReference type="ARBA" id="ARBA00022989"/>
    </source>
</evidence>
<sequence length="126" mass="14020">MKIAVIIARVLLGVMFLFGAITYFFNIKVGEMPKMSADQTTFMAGVMASKYLMTLIKGTELVSGILLLIGRTAPLAAILIFPVTLNIFLYHAFLGPEQLPMVGAMLLINLFLFYAYRHKYLPIIAK</sequence>
<evidence type="ECO:0000256" key="4">
    <source>
        <dbReference type="ARBA" id="ARBA00023136"/>
    </source>
</evidence>
<feature type="transmembrane region" description="Helical" evidence="5">
    <location>
        <begin position="73"/>
        <end position="93"/>
    </location>
</feature>
<dbReference type="Proteomes" id="UP000594759">
    <property type="component" value="Chromosome"/>
</dbReference>
<keyword evidence="7" id="KW-1185">Reference proteome</keyword>
<evidence type="ECO:0000256" key="1">
    <source>
        <dbReference type="ARBA" id="ARBA00004141"/>
    </source>
</evidence>
<dbReference type="RefSeq" id="WP_196099000.1">
    <property type="nucleotide sequence ID" value="NZ_CP064939.1"/>
</dbReference>
<dbReference type="InterPro" id="IPR032808">
    <property type="entry name" value="DoxX"/>
</dbReference>
<dbReference type="EMBL" id="CP064939">
    <property type="protein sequence ID" value="QPH39534.1"/>
    <property type="molecule type" value="Genomic_DNA"/>
</dbReference>
<keyword evidence="2 5" id="KW-0812">Transmembrane</keyword>
<dbReference type="GO" id="GO:0016020">
    <property type="term" value="C:membrane"/>
    <property type="evidence" value="ECO:0007669"/>
    <property type="project" value="UniProtKB-SubCell"/>
</dbReference>
<evidence type="ECO:0000256" key="2">
    <source>
        <dbReference type="ARBA" id="ARBA00022692"/>
    </source>
</evidence>
<proteinExistence type="predicted"/>
<protein>
    <submittedName>
        <fullName evidence="6">DoxX family membrane protein</fullName>
    </submittedName>
</protein>
<reference evidence="6 7" key="1">
    <citation type="submission" date="2020-11" db="EMBL/GenBank/DDBJ databases">
        <title>Pedobacter endophytica, an endophytic bacteria isolated form Carex pumila.</title>
        <authorList>
            <person name="Peng Y."/>
            <person name="Jiang L."/>
            <person name="Lee J."/>
        </authorList>
    </citation>
    <scope>NUCLEOTIDE SEQUENCE [LARGE SCALE GENOMIC DNA]</scope>
    <source>
        <strain evidence="6 7">JBR3-12</strain>
    </source>
</reference>
<feature type="transmembrane region" description="Helical" evidence="5">
    <location>
        <begin position="99"/>
        <end position="116"/>
    </location>
</feature>
<evidence type="ECO:0000313" key="7">
    <source>
        <dbReference type="Proteomes" id="UP000594759"/>
    </source>
</evidence>
<evidence type="ECO:0000256" key="5">
    <source>
        <dbReference type="SAM" id="Phobius"/>
    </source>
</evidence>
<feature type="transmembrane region" description="Helical" evidence="5">
    <location>
        <begin position="6"/>
        <end position="25"/>
    </location>
</feature>
<keyword evidence="4 5" id="KW-0472">Membrane</keyword>
<comment type="subcellular location">
    <subcellularLocation>
        <location evidence="1">Membrane</location>
        <topology evidence="1">Multi-pass membrane protein</topology>
    </subcellularLocation>
</comment>